<dbReference type="PANTHER" id="PTHR30154:SF34">
    <property type="entry name" value="TRANSCRIPTIONAL REGULATOR AZLB"/>
    <property type="match status" value="1"/>
</dbReference>
<keyword evidence="1" id="KW-0805">Transcription regulation</keyword>
<evidence type="ECO:0000256" key="3">
    <source>
        <dbReference type="ARBA" id="ARBA00023163"/>
    </source>
</evidence>
<dbReference type="InterPro" id="IPR011008">
    <property type="entry name" value="Dimeric_a/b-barrel"/>
</dbReference>
<keyword evidence="2" id="KW-0238">DNA-binding</keyword>
<evidence type="ECO:0000313" key="5">
    <source>
        <dbReference type="EMBL" id="GAA4502217.1"/>
    </source>
</evidence>
<protein>
    <submittedName>
        <fullName evidence="5">AsnC family transcriptional regulator</fullName>
    </submittedName>
</protein>
<evidence type="ECO:0000256" key="2">
    <source>
        <dbReference type="ARBA" id="ARBA00023125"/>
    </source>
</evidence>
<evidence type="ECO:0000313" key="6">
    <source>
        <dbReference type="Proteomes" id="UP001500503"/>
    </source>
</evidence>
<reference evidence="6" key="1">
    <citation type="journal article" date="2019" name="Int. J. Syst. Evol. Microbiol.">
        <title>The Global Catalogue of Microorganisms (GCM) 10K type strain sequencing project: providing services to taxonomists for standard genome sequencing and annotation.</title>
        <authorList>
            <consortium name="The Broad Institute Genomics Platform"/>
            <consortium name="The Broad Institute Genome Sequencing Center for Infectious Disease"/>
            <person name="Wu L."/>
            <person name="Ma J."/>
        </authorList>
    </citation>
    <scope>NUCLEOTIDE SEQUENCE [LARGE SCALE GENOMIC DNA]</scope>
    <source>
        <strain evidence="6">JCM 17933</strain>
    </source>
</reference>
<proteinExistence type="predicted"/>
<feature type="domain" description="HTH asnC-type" evidence="4">
    <location>
        <begin position="190"/>
        <end position="246"/>
    </location>
</feature>
<dbReference type="SMART" id="SM00344">
    <property type="entry name" value="HTH_ASNC"/>
    <property type="match status" value="2"/>
</dbReference>
<dbReference type="SUPFAM" id="SSF46785">
    <property type="entry name" value="Winged helix' DNA-binding domain"/>
    <property type="match status" value="2"/>
</dbReference>
<accession>A0ABP8QIA2</accession>
<dbReference type="Pfam" id="PF13404">
    <property type="entry name" value="HTH_AsnC-type"/>
    <property type="match status" value="2"/>
</dbReference>
<comment type="caution">
    <text evidence="5">The sequence shown here is derived from an EMBL/GenBank/DDBJ whole genome shotgun (WGS) entry which is preliminary data.</text>
</comment>
<gene>
    <name evidence="5" type="ORF">GCM10023191_053490</name>
</gene>
<dbReference type="PRINTS" id="PR00033">
    <property type="entry name" value="HTHASNC"/>
</dbReference>
<dbReference type="InterPro" id="IPR000485">
    <property type="entry name" value="AsnC-type_HTH_dom"/>
</dbReference>
<name>A0ABP8QIA2_9ACTN</name>
<keyword evidence="6" id="KW-1185">Reference proteome</keyword>
<dbReference type="InterPro" id="IPR036390">
    <property type="entry name" value="WH_DNA-bd_sf"/>
</dbReference>
<dbReference type="InterPro" id="IPR036388">
    <property type="entry name" value="WH-like_DNA-bd_sf"/>
</dbReference>
<feature type="domain" description="HTH asnC-type" evidence="4">
    <location>
        <begin position="7"/>
        <end position="67"/>
    </location>
</feature>
<dbReference type="SUPFAM" id="SSF54909">
    <property type="entry name" value="Dimeric alpha+beta barrel"/>
    <property type="match status" value="1"/>
</dbReference>
<organism evidence="5 6">
    <name type="scientific">Actinoallomurus oryzae</name>
    <dbReference type="NCBI Taxonomy" id="502180"/>
    <lineage>
        <taxon>Bacteria</taxon>
        <taxon>Bacillati</taxon>
        <taxon>Actinomycetota</taxon>
        <taxon>Actinomycetes</taxon>
        <taxon>Streptosporangiales</taxon>
        <taxon>Thermomonosporaceae</taxon>
        <taxon>Actinoallomurus</taxon>
    </lineage>
</organism>
<dbReference type="Gene3D" id="1.10.10.10">
    <property type="entry name" value="Winged helix-like DNA-binding domain superfamily/Winged helix DNA-binding domain"/>
    <property type="match status" value="2"/>
</dbReference>
<evidence type="ECO:0000259" key="4">
    <source>
        <dbReference type="PROSITE" id="PS50956"/>
    </source>
</evidence>
<keyword evidence="3" id="KW-0804">Transcription</keyword>
<dbReference type="Gene3D" id="3.30.70.920">
    <property type="match status" value="1"/>
</dbReference>
<dbReference type="Pfam" id="PF01037">
    <property type="entry name" value="AsnC_trans_reg"/>
    <property type="match status" value="1"/>
</dbReference>
<dbReference type="InterPro" id="IPR019888">
    <property type="entry name" value="Tscrpt_reg_AsnC-like"/>
</dbReference>
<dbReference type="Proteomes" id="UP001500503">
    <property type="component" value="Unassembled WGS sequence"/>
</dbReference>
<dbReference type="PANTHER" id="PTHR30154">
    <property type="entry name" value="LEUCINE-RESPONSIVE REGULATORY PROTEIN"/>
    <property type="match status" value="1"/>
</dbReference>
<dbReference type="InterPro" id="IPR019887">
    <property type="entry name" value="Tscrpt_reg_AsnC/Lrp_C"/>
</dbReference>
<dbReference type="PROSITE" id="PS50956">
    <property type="entry name" value="HTH_ASNC_2"/>
    <property type="match status" value="2"/>
</dbReference>
<evidence type="ECO:0000256" key="1">
    <source>
        <dbReference type="ARBA" id="ARBA00023015"/>
    </source>
</evidence>
<dbReference type="EMBL" id="BAABHF010000026">
    <property type="protein sequence ID" value="GAA4502217.1"/>
    <property type="molecule type" value="Genomic_DNA"/>
</dbReference>
<sequence>MADPFTLEATDLQIIRALQIDPRVPFATMAAVLGLSEPTVSRRYGRMRRTGVLRVTGVVDPGALGQSQWMVRLRCRPGSGAAIAEALADRDDVGWVALSAAGAEVTCWVRSRSQEEREDLLGHKLPRATAVLDLESSVMLRKFLGGRGHYWAALTGVLTPEQEARLGSAGSPFTESAVVVSRSPHLRDHDEKLLAALAADGRASLVDLASAAGLTPGRASRRLQTLVADRVVHIHVELSPAALGYHARANLWLRVHPSKTKSVGRALAEMPEVGFAAAMSGKDNLHALVRCRDLEELFAFTSDRVGALPGVEAAEVSPIHRQIKQAGTLLSGDRLQEHAKGHRR</sequence>